<dbReference type="SUPFAM" id="SSF75304">
    <property type="entry name" value="Amidase signature (AS) enzymes"/>
    <property type="match status" value="1"/>
</dbReference>
<accession>A0A254NJU2</accession>
<feature type="domain" description="Amidase" evidence="3">
    <location>
        <begin position="433"/>
        <end position="478"/>
    </location>
</feature>
<dbReference type="OrthoDB" id="9811471at2"/>
<evidence type="ECO:0000256" key="1">
    <source>
        <dbReference type="ARBA" id="ARBA00009199"/>
    </source>
</evidence>
<name>A0A254NJU2_9BURK</name>
<dbReference type="PANTHER" id="PTHR11895:SF7">
    <property type="entry name" value="GLUTAMYL-TRNA(GLN) AMIDOTRANSFERASE SUBUNIT A, MITOCHONDRIAL"/>
    <property type="match status" value="1"/>
</dbReference>
<comment type="similarity">
    <text evidence="1">Belongs to the amidase family.</text>
</comment>
<dbReference type="Gene3D" id="3.90.1300.10">
    <property type="entry name" value="Amidase signature (AS) domain"/>
    <property type="match status" value="1"/>
</dbReference>
<dbReference type="Pfam" id="PF01425">
    <property type="entry name" value="Amidase"/>
    <property type="match status" value="2"/>
</dbReference>
<dbReference type="InterPro" id="IPR036928">
    <property type="entry name" value="AS_sf"/>
</dbReference>
<dbReference type="RefSeq" id="WP_088481559.1">
    <property type="nucleotide sequence ID" value="NZ_NISI01000001.1"/>
</dbReference>
<evidence type="ECO:0000256" key="2">
    <source>
        <dbReference type="SAM" id="MobiDB-lite"/>
    </source>
</evidence>
<feature type="domain" description="Amidase" evidence="3">
    <location>
        <begin position="28"/>
        <end position="413"/>
    </location>
</feature>
<organism evidence="4 5">
    <name type="scientific">Roseateles puraquae</name>
    <dbReference type="NCBI Taxonomy" id="431059"/>
    <lineage>
        <taxon>Bacteria</taxon>
        <taxon>Pseudomonadati</taxon>
        <taxon>Pseudomonadota</taxon>
        <taxon>Betaproteobacteria</taxon>
        <taxon>Burkholderiales</taxon>
        <taxon>Sphaerotilaceae</taxon>
        <taxon>Roseateles</taxon>
    </lineage>
</organism>
<protein>
    <submittedName>
        <fullName evidence="4">Amidase</fullName>
    </submittedName>
</protein>
<dbReference type="InterPro" id="IPR000120">
    <property type="entry name" value="Amidase"/>
</dbReference>
<comment type="caution">
    <text evidence="4">The sequence shown here is derived from an EMBL/GenBank/DDBJ whole genome shotgun (WGS) entry which is preliminary data.</text>
</comment>
<sequence>MDFDAYRRCDATALAEAVAAGRVTPDRLLDLALARLQVVQPRLNPVCRLLEGQARAQVAAGVKPGPLAGVPGLIKDVTQDYAGVPTSYGSRALASLPPPRQHAHTVRRLLAAGWVVFGKTNTPELGLKGVTDPAAFGRTSNPWDPSRTPGGSSGGSAAAVAAGVVPMAASSDGGGSIRIPAACCGLVGLKPSRGRVSAGPAQGEVWFGACTDGVISRSVRDTALALDVLSGPEPGDPFALPQPATPFLARMRAPLKRLRIAWSADSPIGEPVHDEARLAVERSVELLRRLGHQVEPAKPDLDGRALAHSYLHIYFGQVAATIRQATAQGARLRDFEPLTRLIGTLGRATSAEAMTLALLRGNEDNRALGALHARYDLYLTPTLASPPVLHGTGDPPALQLAMLDLLRATGLITLLKRAGLLEGVIRKMANDSLRHVPFTQLANLTGTPAISLPLHWTADGLPLGVQFHAPAGGEGLLLQLAAELEEAQPWFNRVPPELA</sequence>
<dbReference type="InterPro" id="IPR023631">
    <property type="entry name" value="Amidase_dom"/>
</dbReference>
<dbReference type="PANTHER" id="PTHR11895">
    <property type="entry name" value="TRANSAMIDASE"/>
    <property type="match status" value="1"/>
</dbReference>
<feature type="region of interest" description="Disordered" evidence="2">
    <location>
        <begin position="136"/>
        <end position="155"/>
    </location>
</feature>
<evidence type="ECO:0000313" key="4">
    <source>
        <dbReference type="EMBL" id="OWR05348.1"/>
    </source>
</evidence>
<gene>
    <name evidence="4" type="ORF">CDO81_02470</name>
</gene>
<keyword evidence="5" id="KW-1185">Reference proteome</keyword>
<dbReference type="EMBL" id="NISI01000001">
    <property type="protein sequence ID" value="OWR05348.1"/>
    <property type="molecule type" value="Genomic_DNA"/>
</dbReference>
<evidence type="ECO:0000259" key="3">
    <source>
        <dbReference type="Pfam" id="PF01425"/>
    </source>
</evidence>
<dbReference type="AlphaFoldDB" id="A0A254NJU2"/>
<evidence type="ECO:0000313" key="5">
    <source>
        <dbReference type="Proteomes" id="UP000197446"/>
    </source>
</evidence>
<reference evidence="4 5" key="1">
    <citation type="journal article" date="2007" name="Int. J. Syst. Evol. Microbiol.">
        <title>Description of Pelomonas aquatica sp. nov. and Pelomonas puraquae sp. nov., isolated from industrial and haemodialysis water.</title>
        <authorList>
            <person name="Gomila M."/>
            <person name="Bowien B."/>
            <person name="Falsen E."/>
            <person name="Moore E.R."/>
            <person name="Lalucat J."/>
        </authorList>
    </citation>
    <scope>NUCLEOTIDE SEQUENCE [LARGE SCALE GENOMIC DNA]</scope>
    <source>
        <strain evidence="4 5">CCUG 52769</strain>
    </source>
</reference>
<dbReference type="Proteomes" id="UP000197446">
    <property type="component" value="Unassembled WGS sequence"/>
</dbReference>
<proteinExistence type="inferred from homology"/>
<dbReference type="GO" id="GO:0003824">
    <property type="term" value="F:catalytic activity"/>
    <property type="evidence" value="ECO:0007669"/>
    <property type="project" value="InterPro"/>
</dbReference>